<feature type="repeat" description="PPR" evidence="3">
    <location>
        <begin position="153"/>
        <end position="187"/>
    </location>
</feature>
<evidence type="ECO:0000256" key="3">
    <source>
        <dbReference type="PROSITE-ProRule" id="PRU00708"/>
    </source>
</evidence>
<evidence type="ECO:0000256" key="2">
    <source>
        <dbReference type="ARBA" id="ARBA00022737"/>
    </source>
</evidence>
<organism evidence="5 6">
    <name type="scientific">Coptis chinensis</name>
    <dbReference type="NCBI Taxonomy" id="261450"/>
    <lineage>
        <taxon>Eukaryota</taxon>
        <taxon>Viridiplantae</taxon>
        <taxon>Streptophyta</taxon>
        <taxon>Embryophyta</taxon>
        <taxon>Tracheophyta</taxon>
        <taxon>Spermatophyta</taxon>
        <taxon>Magnoliopsida</taxon>
        <taxon>Ranunculales</taxon>
        <taxon>Ranunculaceae</taxon>
        <taxon>Coptidoideae</taxon>
        <taxon>Coptis</taxon>
    </lineage>
</organism>
<dbReference type="InterPro" id="IPR050667">
    <property type="entry name" value="PPR-containing_protein"/>
</dbReference>
<reference evidence="5 6" key="1">
    <citation type="submission" date="2020-10" db="EMBL/GenBank/DDBJ databases">
        <title>The Coptis chinensis genome and diversification of protoberbering-type alkaloids.</title>
        <authorList>
            <person name="Wang B."/>
            <person name="Shu S."/>
            <person name="Song C."/>
            <person name="Liu Y."/>
        </authorList>
    </citation>
    <scope>NUCLEOTIDE SEQUENCE [LARGE SCALE GENOMIC DNA]</scope>
    <source>
        <strain evidence="5">HL-2020</strain>
        <tissue evidence="5">Leaf</tissue>
    </source>
</reference>
<keyword evidence="6" id="KW-1185">Reference proteome</keyword>
<comment type="similarity">
    <text evidence="1">Belongs to the PPR family. P subfamily.</text>
</comment>
<protein>
    <recommendedName>
        <fullName evidence="4">Pentatricopeptide repeat-containing protein-mitochondrial domain-containing protein</fullName>
    </recommendedName>
</protein>
<dbReference type="EMBL" id="JADFTS010000007">
    <property type="protein sequence ID" value="KAF9596505.1"/>
    <property type="molecule type" value="Genomic_DNA"/>
</dbReference>
<dbReference type="InterPro" id="IPR057027">
    <property type="entry name" value="TPR_mt"/>
</dbReference>
<evidence type="ECO:0000259" key="4">
    <source>
        <dbReference type="Pfam" id="PF23276"/>
    </source>
</evidence>
<dbReference type="Pfam" id="PF01535">
    <property type="entry name" value="PPR"/>
    <property type="match status" value="1"/>
</dbReference>
<accession>A0A835HCE4</accession>
<dbReference type="Pfam" id="PF23276">
    <property type="entry name" value="TPR_24"/>
    <property type="match status" value="1"/>
</dbReference>
<dbReference type="Gene3D" id="1.25.40.10">
    <property type="entry name" value="Tetratricopeptide repeat domain"/>
    <property type="match status" value="2"/>
</dbReference>
<name>A0A835HCE4_9MAGN</name>
<dbReference type="NCBIfam" id="TIGR00756">
    <property type="entry name" value="PPR"/>
    <property type="match status" value="4"/>
</dbReference>
<dbReference type="OrthoDB" id="185373at2759"/>
<evidence type="ECO:0000313" key="6">
    <source>
        <dbReference type="Proteomes" id="UP000631114"/>
    </source>
</evidence>
<dbReference type="PANTHER" id="PTHR47939">
    <property type="entry name" value="MEMBRANE-ASSOCIATED SALT-INDUCIBLE PROTEIN-LIKE"/>
    <property type="match status" value="1"/>
</dbReference>
<dbReference type="InterPro" id="IPR011990">
    <property type="entry name" value="TPR-like_helical_dom_sf"/>
</dbReference>
<keyword evidence="2" id="KW-0677">Repeat</keyword>
<dbReference type="PROSITE" id="PS51375">
    <property type="entry name" value="PPR"/>
    <property type="match status" value="4"/>
</dbReference>
<dbReference type="Pfam" id="PF12854">
    <property type="entry name" value="PPR_1"/>
    <property type="match status" value="1"/>
</dbReference>
<evidence type="ECO:0000313" key="5">
    <source>
        <dbReference type="EMBL" id="KAF9596505.1"/>
    </source>
</evidence>
<dbReference type="PANTHER" id="PTHR47939:SF13">
    <property type="entry name" value="OS03G0201400 PROTEIN"/>
    <property type="match status" value="1"/>
</dbReference>
<feature type="repeat" description="PPR" evidence="3">
    <location>
        <begin position="223"/>
        <end position="257"/>
    </location>
</feature>
<dbReference type="Proteomes" id="UP000631114">
    <property type="component" value="Unassembled WGS sequence"/>
</dbReference>
<dbReference type="InterPro" id="IPR002885">
    <property type="entry name" value="PPR_rpt"/>
</dbReference>
<dbReference type="AlphaFoldDB" id="A0A835HCE4"/>
<comment type="caution">
    <text evidence="5">The sequence shown here is derived from an EMBL/GenBank/DDBJ whole genome shotgun (WGS) entry which is preliminary data.</text>
</comment>
<sequence>MFILRKTLLNPSTKIPSSPFHFSSRFFSNETNFYPFTKTPKRFDTDIPTSAFYDKLIDEAGRSRDHTTLYRLLNKRYKDGCFNTSKTFKFLTETNAHFNTDLDDLVHIICKVDKGFARKNAFDCLITCLCKSDCVNESVRVIESMIEKEVGVNAVTFWPLLNTLTRKRRIDEAWGVVEKMREYNVCVDITAYNFILMGHCFEGDMKKAVEVLEKILEQGLKVDTRTYDALVMGACRAGKVEGALLLLRKMEEEGVRVLYCTHVHVITSLLGMGCFKLSFEFVMAFAGRDKALDKENFGFLLNCLIKRRRVEEAKLVFFEMEDRGLAMGEKLKKEYEGLLLGEFPTKNRNKKSSLTLE</sequence>
<evidence type="ECO:0000256" key="1">
    <source>
        <dbReference type="ARBA" id="ARBA00007626"/>
    </source>
</evidence>
<feature type="repeat" description="PPR" evidence="3">
    <location>
        <begin position="293"/>
        <end position="327"/>
    </location>
</feature>
<feature type="domain" description="Pentatricopeptide repeat-containing protein-mitochondrial" evidence="4">
    <location>
        <begin position="118"/>
        <end position="213"/>
    </location>
</feature>
<proteinExistence type="inferred from homology"/>
<gene>
    <name evidence="5" type="ORF">IFM89_012236</name>
</gene>
<feature type="repeat" description="PPR" evidence="3">
    <location>
        <begin position="188"/>
        <end position="222"/>
    </location>
</feature>